<keyword evidence="7 11" id="KW-0521">NADP</keyword>
<dbReference type="Pfam" id="PF01070">
    <property type="entry name" value="FMN_dh"/>
    <property type="match status" value="1"/>
</dbReference>
<dbReference type="eggNOG" id="COG1304">
    <property type="taxonomic scope" value="Bacteria"/>
</dbReference>
<feature type="binding site" evidence="11">
    <location>
        <position position="94"/>
    </location>
    <ligand>
        <name>FMN</name>
        <dbReference type="ChEBI" id="CHEBI:58210"/>
    </ligand>
</feature>
<dbReference type="HAMAP" id="MF_00354">
    <property type="entry name" value="Idi_2"/>
    <property type="match status" value="1"/>
</dbReference>
<feature type="binding site" evidence="11">
    <location>
        <begin position="261"/>
        <end position="263"/>
    </location>
    <ligand>
        <name>FMN</name>
        <dbReference type="ChEBI" id="CHEBI:58210"/>
    </ligand>
</feature>
<evidence type="ECO:0000256" key="11">
    <source>
        <dbReference type="HAMAP-Rule" id="MF_00354"/>
    </source>
</evidence>
<keyword evidence="6 11" id="KW-0460">Magnesium</keyword>
<feature type="binding site" evidence="11">
    <location>
        <position position="153"/>
    </location>
    <ligand>
        <name>substrate</name>
    </ligand>
</feature>
<comment type="cofactor">
    <cofactor evidence="1 11">
        <name>FMN</name>
        <dbReference type="ChEBI" id="CHEBI:58210"/>
    </cofactor>
</comment>
<evidence type="ECO:0000313" key="14">
    <source>
        <dbReference type="Proteomes" id="UP000005990"/>
    </source>
</evidence>
<dbReference type="GO" id="GO:0010181">
    <property type="term" value="F:FMN binding"/>
    <property type="evidence" value="ECO:0007669"/>
    <property type="project" value="UniProtKB-UniRule"/>
</dbReference>
<comment type="function">
    <text evidence="11">Involved in the biosynthesis of isoprenoids. Catalyzes the 1,3-allylic rearrangement of the homoallylic substrate isopentenyl (IPP) to its allylic isomer, dimethylallyl diphosphate (DMAPP).</text>
</comment>
<evidence type="ECO:0000256" key="1">
    <source>
        <dbReference type="ARBA" id="ARBA00001917"/>
    </source>
</evidence>
<comment type="cofactor">
    <cofactor evidence="11">
        <name>Mg(2+)</name>
        <dbReference type="ChEBI" id="CHEBI:18420"/>
    </cofactor>
</comment>
<dbReference type="GO" id="GO:0016491">
    <property type="term" value="F:oxidoreductase activity"/>
    <property type="evidence" value="ECO:0007669"/>
    <property type="project" value="InterPro"/>
</dbReference>
<feature type="domain" description="FMN-dependent dehydrogenase" evidence="12">
    <location>
        <begin position="167"/>
        <end position="324"/>
    </location>
</feature>
<keyword evidence="14" id="KW-1185">Reference proteome</keyword>
<dbReference type="PANTHER" id="PTHR43665">
    <property type="entry name" value="ISOPENTENYL-DIPHOSPHATE DELTA-ISOMERASE"/>
    <property type="match status" value="1"/>
</dbReference>
<dbReference type="NCBIfam" id="TIGR02151">
    <property type="entry name" value="IPP_isom_2"/>
    <property type="match status" value="1"/>
</dbReference>
<keyword evidence="2 11" id="KW-0963">Cytoplasm</keyword>
<dbReference type="GO" id="GO:0004452">
    <property type="term" value="F:isopentenyl-diphosphate delta-isomerase activity"/>
    <property type="evidence" value="ECO:0007669"/>
    <property type="project" value="UniProtKB-UniRule"/>
</dbReference>
<keyword evidence="3 11" id="KW-0285">Flavoprotein</keyword>
<dbReference type="STRING" id="908337.HMPREF9257_0404"/>
<keyword evidence="5 11" id="KW-0479">Metal-binding</keyword>
<evidence type="ECO:0000256" key="4">
    <source>
        <dbReference type="ARBA" id="ARBA00022643"/>
    </source>
</evidence>
<dbReference type="SUPFAM" id="SSF51395">
    <property type="entry name" value="FMN-linked oxidoreductases"/>
    <property type="match status" value="1"/>
</dbReference>
<dbReference type="PIRSF" id="PIRSF003314">
    <property type="entry name" value="IPP_isomerase"/>
    <property type="match status" value="1"/>
</dbReference>
<dbReference type="Proteomes" id="UP000005990">
    <property type="component" value="Unassembled WGS sequence"/>
</dbReference>
<dbReference type="InterPro" id="IPR000262">
    <property type="entry name" value="FMN-dep_DH"/>
</dbReference>
<name>E4KRA5_9LACT</name>
<feature type="binding site" evidence="11">
    <location>
        <position position="123"/>
    </location>
    <ligand>
        <name>FMN</name>
        <dbReference type="ChEBI" id="CHEBI:58210"/>
    </ligand>
</feature>
<gene>
    <name evidence="11 13" type="primary">fni</name>
    <name evidence="13" type="ORF">HMPREF9257_0404</name>
</gene>
<evidence type="ECO:0000256" key="7">
    <source>
        <dbReference type="ARBA" id="ARBA00022857"/>
    </source>
</evidence>
<dbReference type="InterPro" id="IPR013785">
    <property type="entry name" value="Aldolase_TIM"/>
</dbReference>
<evidence type="ECO:0000259" key="12">
    <source>
        <dbReference type="Pfam" id="PF01070"/>
    </source>
</evidence>
<dbReference type="InterPro" id="IPR011179">
    <property type="entry name" value="IPdP_isomerase"/>
</dbReference>
<comment type="cofactor">
    <cofactor evidence="11">
        <name>NADPH</name>
        <dbReference type="ChEBI" id="CHEBI:57783"/>
    </cofactor>
</comment>
<keyword evidence="9 11" id="KW-0413">Isomerase</keyword>
<evidence type="ECO:0000256" key="9">
    <source>
        <dbReference type="ARBA" id="ARBA00023235"/>
    </source>
</evidence>
<feature type="binding site" evidence="11">
    <location>
        <position position="185"/>
    </location>
    <ligand>
        <name>FMN</name>
        <dbReference type="ChEBI" id="CHEBI:58210"/>
    </ligand>
</feature>
<comment type="subcellular location">
    <subcellularLocation>
        <location evidence="11">Cytoplasm</location>
    </subcellularLocation>
</comment>
<feature type="binding site" evidence="11">
    <location>
        <position position="210"/>
    </location>
    <ligand>
        <name>FMN</name>
        <dbReference type="ChEBI" id="CHEBI:58210"/>
    </ligand>
</feature>
<feature type="binding site" evidence="11">
    <location>
        <position position="154"/>
    </location>
    <ligand>
        <name>Mg(2+)</name>
        <dbReference type="ChEBI" id="CHEBI:18420"/>
    </ligand>
</feature>
<dbReference type="EC" id="5.3.3.2" evidence="11"/>
<keyword evidence="4 11" id="KW-0288">FMN</keyword>
<evidence type="ECO:0000256" key="10">
    <source>
        <dbReference type="ARBA" id="ARBA00025810"/>
    </source>
</evidence>
<dbReference type="GO" id="GO:0005737">
    <property type="term" value="C:cytoplasm"/>
    <property type="evidence" value="ECO:0007669"/>
    <property type="project" value="UniProtKB-SubCell"/>
</dbReference>
<feature type="binding site" evidence="11">
    <location>
        <begin position="282"/>
        <end position="283"/>
    </location>
    <ligand>
        <name>FMN</name>
        <dbReference type="ChEBI" id="CHEBI:58210"/>
    </ligand>
</feature>
<comment type="catalytic activity">
    <reaction evidence="11">
        <text>isopentenyl diphosphate = dimethylallyl diphosphate</text>
        <dbReference type="Rhea" id="RHEA:23284"/>
        <dbReference type="ChEBI" id="CHEBI:57623"/>
        <dbReference type="ChEBI" id="CHEBI:128769"/>
        <dbReference type="EC" id="5.3.3.2"/>
    </reaction>
</comment>
<comment type="similarity">
    <text evidence="11">Belongs to the IPP isomerase type 2 family.</text>
</comment>
<comment type="subunit">
    <text evidence="10 11">Homooctamer. Dimer of tetramers.</text>
</comment>
<dbReference type="RefSeq" id="WP_006419041.1">
    <property type="nucleotide sequence ID" value="NZ_AENN01000018.1"/>
</dbReference>
<dbReference type="EMBL" id="AENN01000018">
    <property type="protein sequence ID" value="EFR30518.1"/>
    <property type="molecule type" value="Genomic_DNA"/>
</dbReference>
<feature type="binding site" evidence="11">
    <location>
        <position position="215"/>
    </location>
    <ligand>
        <name>FMN</name>
        <dbReference type="ChEBI" id="CHEBI:58210"/>
    </ligand>
</feature>
<comment type="caution">
    <text evidence="11">Lacks conserved residue(s) required for the propagation of feature annotation.</text>
</comment>
<evidence type="ECO:0000313" key="13">
    <source>
        <dbReference type="EMBL" id="EFR30518.1"/>
    </source>
</evidence>
<dbReference type="AlphaFoldDB" id="E4KRA5"/>
<protein>
    <recommendedName>
        <fullName evidence="11">Isopentenyl-diphosphate delta-isomerase</fullName>
        <shortName evidence="11">IPP isomerase</shortName>
        <ecNumber evidence="11">5.3.3.2</ecNumber>
    </recommendedName>
    <alternativeName>
        <fullName evidence="11">Isopentenyl diphosphate:dimethylallyl diphosphate isomerase</fullName>
    </alternativeName>
    <alternativeName>
        <fullName evidence="11">Isopentenyl pyrophosphate isomerase</fullName>
    </alternativeName>
    <alternativeName>
        <fullName evidence="11">Type 2 isopentenyl diphosphate isomerase</fullName>
        <shortName evidence="11">IDI-2</shortName>
    </alternativeName>
</protein>
<proteinExistence type="inferred from homology"/>
<evidence type="ECO:0000256" key="5">
    <source>
        <dbReference type="ARBA" id="ARBA00022723"/>
    </source>
</evidence>
<dbReference type="PANTHER" id="PTHR43665:SF1">
    <property type="entry name" value="ISOPENTENYL-DIPHOSPHATE DELTA-ISOMERASE"/>
    <property type="match status" value="1"/>
</dbReference>
<evidence type="ECO:0000256" key="6">
    <source>
        <dbReference type="ARBA" id="ARBA00022842"/>
    </source>
</evidence>
<evidence type="ECO:0000256" key="3">
    <source>
        <dbReference type="ARBA" id="ARBA00022630"/>
    </source>
</evidence>
<dbReference type="CDD" id="cd02811">
    <property type="entry name" value="IDI-2_FMN"/>
    <property type="match status" value="1"/>
</dbReference>
<dbReference type="OrthoDB" id="9795032at2"/>
<sequence>MNLAQTRKNDHVRLALEQQRKDRVSAFNDLRFVHQSLNQVRQDHLDLSSHWANQDHSWPFYINGMTGGTEKTKQYNQKLAQVAHETGLPMATGSVSIALSQPQVADSFQVVREYNPNGFVMANLGAHHNLENAKRAVDLLDANALQIHLNIPQEVVMPEGDRDYGMWLDNISQIVAHLGLPVIVKEVGFGMSRETIADLISVGVENIDVSGRGGTNFVQIENDRRTRLDFQDLGNWGQTTPESLLEALAFQDQARILASGGIRSYLDMVKAYALGAKAVGLSGRFLALVDQLSIEDCVQVVNDWRDSIAHMMLMLGVESIEAIATCPVVINGQLRDWALSRGIDYQALAQRQRQQS</sequence>
<comment type="caution">
    <text evidence="13">The sequence shown here is derived from an EMBL/GenBank/DDBJ whole genome shotgun (WGS) entry which is preliminary data.</text>
</comment>
<dbReference type="GO" id="GO:0008299">
    <property type="term" value="P:isoprenoid biosynthetic process"/>
    <property type="evidence" value="ECO:0007669"/>
    <property type="project" value="UniProtKB-UniRule"/>
</dbReference>
<dbReference type="Gene3D" id="3.20.20.70">
    <property type="entry name" value="Aldolase class I"/>
    <property type="match status" value="1"/>
</dbReference>
<keyword evidence="8 11" id="KW-0414">Isoprene biosynthesis</keyword>
<feature type="binding site" evidence="11">
    <location>
        <begin position="7"/>
        <end position="8"/>
    </location>
    <ligand>
        <name>substrate</name>
    </ligand>
</feature>
<evidence type="ECO:0000256" key="2">
    <source>
        <dbReference type="ARBA" id="ARBA00022490"/>
    </source>
</evidence>
<dbReference type="GO" id="GO:0070402">
    <property type="term" value="F:NADPH binding"/>
    <property type="evidence" value="ECO:0007669"/>
    <property type="project" value="UniProtKB-UniRule"/>
</dbReference>
<organism evidence="13 14">
    <name type="scientific">Eremococcus coleocola ACS-139-V-Col8</name>
    <dbReference type="NCBI Taxonomy" id="908337"/>
    <lineage>
        <taxon>Bacteria</taxon>
        <taxon>Bacillati</taxon>
        <taxon>Bacillota</taxon>
        <taxon>Bacilli</taxon>
        <taxon>Lactobacillales</taxon>
        <taxon>Aerococcaceae</taxon>
        <taxon>Eremococcus</taxon>
    </lineage>
</organism>
<dbReference type="GO" id="GO:0000287">
    <property type="term" value="F:magnesium ion binding"/>
    <property type="evidence" value="ECO:0007669"/>
    <property type="project" value="UniProtKB-UniRule"/>
</dbReference>
<reference evidence="13 14" key="1">
    <citation type="submission" date="2010-10" db="EMBL/GenBank/DDBJ databases">
        <authorList>
            <person name="Durkin A.S."/>
            <person name="Madupu R."/>
            <person name="Torralba M."/>
            <person name="Gillis M."/>
            <person name="Methe B."/>
            <person name="Sutton G."/>
            <person name="Nelson K.E."/>
        </authorList>
    </citation>
    <scope>NUCLEOTIDE SEQUENCE [LARGE SCALE GENOMIC DNA]</scope>
    <source>
        <strain evidence="13 14">ACS-139-V-Col8</strain>
    </source>
</reference>
<accession>E4KRA5</accession>
<evidence type="ECO:0000256" key="8">
    <source>
        <dbReference type="ARBA" id="ARBA00023229"/>
    </source>
</evidence>
<feature type="binding site" evidence="11">
    <location>
        <begin position="64"/>
        <end position="66"/>
    </location>
    <ligand>
        <name>FMN</name>
        <dbReference type="ChEBI" id="CHEBI:58210"/>
    </ligand>
</feature>